<dbReference type="Gene3D" id="2.30.30.40">
    <property type="entry name" value="SH3 Domains"/>
    <property type="match status" value="1"/>
</dbReference>
<dbReference type="GO" id="GO:0005886">
    <property type="term" value="C:plasma membrane"/>
    <property type="evidence" value="ECO:0000318"/>
    <property type="project" value="GO_Central"/>
</dbReference>
<gene>
    <name evidence="7" type="ORF">NEMVEDRAFT_v1g246345</name>
</gene>
<evidence type="ECO:0000313" key="8">
    <source>
        <dbReference type="Proteomes" id="UP000001593"/>
    </source>
</evidence>
<evidence type="ECO:0000259" key="5">
    <source>
        <dbReference type="PROSITE" id="PS50002"/>
    </source>
</evidence>
<dbReference type="PROSITE" id="PS51741">
    <property type="entry name" value="F_BAR"/>
    <property type="match status" value="1"/>
</dbReference>
<dbReference type="CDD" id="cd00174">
    <property type="entry name" value="SH3"/>
    <property type="match status" value="1"/>
</dbReference>
<evidence type="ECO:0000256" key="4">
    <source>
        <dbReference type="SAM" id="Coils"/>
    </source>
</evidence>
<dbReference type="PROSITE" id="PS50002">
    <property type="entry name" value="SH3"/>
    <property type="match status" value="1"/>
</dbReference>
<keyword evidence="3 4" id="KW-0175">Coiled coil</keyword>
<dbReference type="Gene3D" id="1.20.1270.60">
    <property type="entry name" value="Arfaptin homology (AH) domain/BAR domain"/>
    <property type="match status" value="1"/>
</dbReference>
<dbReference type="AlphaFoldDB" id="A7SNC2"/>
<dbReference type="SUPFAM" id="SSF103657">
    <property type="entry name" value="BAR/IMD domain-like"/>
    <property type="match status" value="1"/>
</dbReference>
<evidence type="ECO:0000256" key="1">
    <source>
        <dbReference type="ARBA" id="ARBA00022443"/>
    </source>
</evidence>
<dbReference type="PANTHER" id="PTHR23065:SF61">
    <property type="entry name" value="PROLINE-SERINE-THREONINE PHOSPHATASE-INTERACTING PROTEIN 2-LIKE"/>
    <property type="match status" value="1"/>
</dbReference>
<dbReference type="Pfam" id="PF00611">
    <property type="entry name" value="FCH"/>
    <property type="match status" value="1"/>
</dbReference>
<dbReference type="InParanoid" id="A7SNC2"/>
<feature type="domain" description="SH3" evidence="5">
    <location>
        <begin position="377"/>
        <end position="435"/>
    </location>
</feature>
<name>A7SNC2_NEMVE</name>
<dbReference type="FunFam" id="2.30.30.40:FF:000072">
    <property type="entry name" value="Unconventional Myosin IB"/>
    <property type="match status" value="1"/>
</dbReference>
<dbReference type="PANTHER" id="PTHR23065">
    <property type="entry name" value="PROLINE-SERINE-THREONINE PHOSPHATASE INTERACTING PROTEIN 1"/>
    <property type="match status" value="1"/>
</dbReference>
<evidence type="ECO:0000256" key="3">
    <source>
        <dbReference type="PROSITE-ProRule" id="PRU01077"/>
    </source>
</evidence>
<dbReference type="CDD" id="cd07647">
    <property type="entry name" value="F-BAR_PSTPIP"/>
    <property type="match status" value="1"/>
</dbReference>
<dbReference type="Proteomes" id="UP000001593">
    <property type="component" value="Unassembled WGS sequence"/>
</dbReference>
<dbReference type="eggNOG" id="KOG2398">
    <property type="taxonomic scope" value="Eukaryota"/>
</dbReference>
<protein>
    <submittedName>
        <fullName evidence="7">Uncharacterized protein</fullName>
    </submittedName>
</protein>
<accession>A7SNC2</accession>
<dbReference type="InterPro" id="IPR027267">
    <property type="entry name" value="AH/BAR_dom_sf"/>
</dbReference>
<dbReference type="EMBL" id="DS469718">
    <property type="protein sequence ID" value="EDO34808.1"/>
    <property type="molecule type" value="Genomic_DNA"/>
</dbReference>
<keyword evidence="1 2" id="KW-0728">SH3 domain</keyword>
<dbReference type="InterPro" id="IPR001452">
    <property type="entry name" value="SH3_domain"/>
</dbReference>
<evidence type="ECO:0000259" key="6">
    <source>
        <dbReference type="PROSITE" id="PS51741"/>
    </source>
</evidence>
<dbReference type="InterPro" id="IPR036028">
    <property type="entry name" value="SH3-like_dom_sf"/>
</dbReference>
<dbReference type="FunFam" id="1.20.1270.60:FF:000037">
    <property type="entry name" value="Proline-serine-threonine phosphatase interacting protein 1"/>
    <property type="match status" value="1"/>
</dbReference>
<dbReference type="GO" id="GO:0005737">
    <property type="term" value="C:cytoplasm"/>
    <property type="evidence" value="ECO:0000318"/>
    <property type="project" value="GO_Central"/>
</dbReference>
<dbReference type="HOGENOM" id="CLU_038196_0_0_1"/>
<dbReference type="SUPFAM" id="SSF50044">
    <property type="entry name" value="SH3-domain"/>
    <property type="match status" value="1"/>
</dbReference>
<feature type="coiled-coil region" evidence="4">
    <location>
        <begin position="89"/>
        <end position="155"/>
    </location>
</feature>
<reference evidence="7 8" key="1">
    <citation type="journal article" date="2007" name="Science">
        <title>Sea anemone genome reveals ancestral eumetazoan gene repertoire and genomic organization.</title>
        <authorList>
            <person name="Putnam N.H."/>
            <person name="Srivastava M."/>
            <person name="Hellsten U."/>
            <person name="Dirks B."/>
            <person name="Chapman J."/>
            <person name="Salamov A."/>
            <person name="Terry A."/>
            <person name="Shapiro H."/>
            <person name="Lindquist E."/>
            <person name="Kapitonov V.V."/>
            <person name="Jurka J."/>
            <person name="Genikhovich G."/>
            <person name="Grigoriev I.V."/>
            <person name="Lucas S.M."/>
            <person name="Steele R.E."/>
            <person name="Finnerty J.R."/>
            <person name="Technau U."/>
            <person name="Martindale M.Q."/>
            <person name="Rokhsar D.S."/>
        </authorList>
    </citation>
    <scope>NUCLEOTIDE SEQUENCE [LARGE SCALE GENOMIC DNA]</scope>
    <source>
        <strain evidence="8">CH2 X CH6</strain>
    </source>
</reference>
<keyword evidence="8" id="KW-1185">Reference proteome</keyword>
<sequence length="435" mass="49825">MTKFVDCFWGTEFTSTAGFDALSKRMRDGKQTCQEMEEFVKQRADIEEKYGKSLMRLAKTSEAKDEIGTLKSSWDSLRNETENIGKAHVALAQQLLDSLEKGLQEFRENQKETRKKLEDSVKRSQRNKKTCYENLHKLKRTYEQKCREKEAADDALKKSVSMAAKDEEKTLHSSIVYGHTTEKAPVLVRSPKLSSVEHDSAYQTSVRVLDDTRVVWEREMATCCNVFQNLEEERIAFLRNWMWLYANLGSINCVKVDEMYEVVRQSLEGCNVDQDIKLFISMRQTGSERPSHIDYENYYMVQSSQKTSPLSGGSVNIGGPIPGSLTHSRDMVQVGRPGGRLPAALPAVPTEENADLYTTVNEVLPPQKPTARVPARPKERYFRALYEYEAQGDQELSFKASDIIRFLYEEDDTWCCGELNGKKGMFPKEFVDWNT</sequence>
<dbReference type="InterPro" id="IPR001060">
    <property type="entry name" value="FCH_dom"/>
</dbReference>
<organism evidence="7 8">
    <name type="scientific">Nematostella vectensis</name>
    <name type="common">Starlet sea anemone</name>
    <dbReference type="NCBI Taxonomy" id="45351"/>
    <lineage>
        <taxon>Eukaryota</taxon>
        <taxon>Metazoa</taxon>
        <taxon>Cnidaria</taxon>
        <taxon>Anthozoa</taxon>
        <taxon>Hexacorallia</taxon>
        <taxon>Actiniaria</taxon>
        <taxon>Edwardsiidae</taxon>
        <taxon>Nematostella</taxon>
    </lineage>
</organism>
<dbReference type="STRING" id="45351.A7SNC2"/>
<dbReference type="InterPro" id="IPR031160">
    <property type="entry name" value="F_BAR_dom"/>
</dbReference>
<evidence type="ECO:0000256" key="2">
    <source>
        <dbReference type="PROSITE-ProRule" id="PRU00192"/>
    </source>
</evidence>
<feature type="domain" description="F-BAR" evidence="6">
    <location>
        <begin position="2"/>
        <end position="275"/>
    </location>
</feature>
<dbReference type="SMART" id="SM00326">
    <property type="entry name" value="SH3"/>
    <property type="match status" value="1"/>
</dbReference>
<dbReference type="PhylomeDB" id="A7SNC2"/>
<dbReference type="Pfam" id="PF00018">
    <property type="entry name" value="SH3_1"/>
    <property type="match status" value="1"/>
</dbReference>
<dbReference type="OMA" id="PIEYQNY"/>
<proteinExistence type="predicted"/>
<evidence type="ECO:0000313" key="7">
    <source>
        <dbReference type="EMBL" id="EDO34808.1"/>
    </source>
</evidence>
<dbReference type="SMART" id="SM00055">
    <property type="entry name" value="FCH"/>
    <property type="match status" value="1"/>
</dbReference>